<name>A0A9N8EW59_9STRA</name>
<dbReference type="AlphaFoldDB" id="A0A9N8EW59"/>
<gene>
    <name evidence="2" type="ORF">SEMRO_1941_G306680.1</name>
</gene>
<evidence type="ECO:0000313" key="3">
    <source>
        <dbReference type="Proteomes" id="UP001153069"/>
    </source>
</evidence>
<accession>A0A9N8EW59</accession>
<comment type="caution">
    <text evidence="2">The sequence shown here is derived from an EMBL/GenBank/DDBJ whole genome shotgun (WGS) entry which is preliminary data.</text>
</comment>
<feature type="compositionally biased region" description="Basic and acidic residues" evidence="1">
    <location>
        <begin position="149"/>
        <end position="161"/>
    </location>
</feature>
<reference evidence="2" key="1">
    <citation type="submission" date="2020-06" db="EMBL/GenBank/DDBJ databases">
        <authorList>
            <consortium name="Plant Systems Biology data submission"/>
        </authorList>
    </citation>
    <scope>NUCLEOTIDE SEQUENCE</scope>
    <source>
        <strain evidence="2">D6</strain>
    </source>
</reference>
<feature type="compositionally biased region" description="Low complexity" evidence="1">
    <location>
        <begin position="128"/>
        <end position="148"/>
    </location>
</feature>
<evidence type="ECO:0000256" key="1">
    <source>
        <dbReference type="SAM" id="MobiDB-lite"/>
    </source>
</evidence>
<feature type="region of interest" description="Disordered" evidence="1">
    <location>
        <begin position="1"/>
        <end position="31"/>
    </location>
</feature>
<feature type="compositionally biased region" description="Low complexity" evidence="1">
    <location>
        <begin position="7"/>
        <end position="26"/>
    </location>
</feature>
<keyword evidence="3" id="KW-1185">Reference proteome</keyword>
<dbReference type="Proteomes" id="UP001153069">
    <property type="component" value="Unassembled WGS sequence"/>
</dbReference>
<sequence length="366" mass="39916">MTDPLPSAGAAASAATRTSNPSSATTMSTVASNTGSHGASALLSSGLSKEVVSENIFPFLDYKSIIRCMTVKPIADAFCLEQYYCIEHGRKLVPQDGLWKEFKEAHSGGDDDEEVGVSQEELWKQIEIENNNNSTQEEETSNSPPTSNSHDKEKQSGKMDQHTCNSFQQPECPDCLEGTLFNRERCPNCSQEGGDDVWIRQCSKCPARSCNECDESIFNCEGCDEEFCHPRARVRWDMTYSASSELISFTVTAANTPFAKNAAVIAWDHDTNPPARRVARGFVASAKTISTVKTVDTGIAMIARRRSFVRLVERKFVVAAVPSLHVRHVSGSFVGVVVKEASLVAFVKSPSAGVHAAPHWNVNSAE</sequence>
<feature type="region of interest" description="Disordered" evidence="1">
    <location>
        <begin position="128"/>
        <end position="162"/>
    </location>
</feature>
<organism evidence="2 3">
    <name type="scientific">Seminavis robusta</name>
    <dbReference type="NCBI Taxonomy" id="568900"/>
    <lineage>
        <taxon>Eukaryota</taxon>
        <taxon>Sar</taxon>
        <taxon>Stramenopiles</taxon>
        <taxon>Ochrophyta</taxon>
        <taxon>Bacillariophyta</taxon>
        <taxon>Bacillariophyceae</taxon>
        <taxon>Bacillariophycidae</taxon>
        <taxon>Naviculales</taxon>
        <taxon>Naviculaceae</taxon>
        <taxon>Seminavis</taxon>
    </lineage>
</organism>
<proteinExistence type="predicted"/>
<dbReference type="EMBL" id="CAICTM010001939">
    <property type="protein sequence ID" value="CAB9527094.1"/>
    <property type="molecule type" value="Genomic_DNA"/>
</dbReference>
<evidence type="ECO:0000313" key="2">
    <source>
        <dbReference type="EMBL" id="CAB9527094.1"/>
    </source>
</evidence>
<protein>
    <submittedName>
        <fullName evidence="2">Uncharacterized protein</fullName>
    </submittedName>
</protein>